<evidence type="ECO:0000313" key="5">
    <source>
        <dbReference type="Proteomes" id="UP000326852"/>
    </source>
</evidence>
<dbReference type="RefSeq" id="WP_152272669.1">
    <property type="nucleotide sequence ID" value="NZ_VTFX01000005.1"/>
</dbReference>
<dbReference type="EMBL" id="VTFX01000005">
    <property type="protein sequence ID" value="KAD3514993.1"/>
    <property type="molecule type" value="Genomic_DNA"/>
</dbReference>
<feature type="chain" id="PRO_5038510248" evidence="2">
    <location>
        <begin position="24"/>
        <end position="332"/>
    </location>
</feature>
<dbReference type="InterPro" id="IPR005543">
    <property type="entry name" value="PASTA_dom"/>
</dbReference>
<protein>
    <submittedName>
        <fullName evidence="4">PASTA domain-containing protein</fullName>
    </submittedName>
</protein>
<dbReference type="CDD" id="cd06577">
    <property type="entry name" value="PASTA_pknB"/>
    <property type="match status" value="1"/>
</dbReference>
<dbReference type="Gene3D" id="3.30.10.20">
    <property type="match status" value="1"/>
</dbReference>
<evidence type="ECO:0000256" key="1">
    <source>
        <dbReference type="SAM" id="MobiDB-lite"/>
    </source>
</evidence>
<evidence type="ECO:0000256" key="2">
    <source>
        <dbReference type="SAM" id="SignalP"/>
    </source>
</evidence>
<dbReference type="Pfam" id="PF03793">
    <property type="entry name" value="PASTA"/>
    <property type="match status" value="1"/>
</dbReference>
<sequence length="332" mass="35158">MNRFVSAALAVVLMVGMAACSEAPVEDLPSPSPSTTKTPREVPDVLGTSASDAKIALIAQGLRPVLRTQDGERWTDEKLAAYAEALSTDPSAGTSVETGTVVEITLNMTESSASEKMKAEAEAKVLETRYTFSCSTRGYGADRKTEEYHSYSAVWSAPNYADIDTCYVRIAGESPSKDTELRAEEQTIANIVSDNGGDASTPASAFANALSLCAKPPFDYPNINARSSRNTQALAQAARTLCPDAPHAALLQEASVRVTIQDGTFVVGQEMEGGTYQTQPGVKDCYWARTTGSGDIIANDFIGFAPTGATVSVFEGEGFEASNCGTWTKIAE</sequence>
<dbReference type="PROSITE" id="PS51257">
    <property type="entry name" value="PROKAR_LIPOPROTEIN"/>
    <property type="match status" value="1"/>
</dbReference>
<dbReference type="Proteomes" id="UP000326852">
    <property type="component" value="Unassembled WGS sequence"/>
</dbReference>
<name>A0A5N6MFJ4_9MICC</name>
<gene>
    <name evidence="4" type="ORF">GD627_11820</name>
</gene>
<accession>A0A5N6MFJ4</accession>
<comment type="caution">
    <text evidence="4">The sequence shown here is derived from an EMBL/GenBank/DDBJ whole genome shotgun (WGS) entry which is preliminary data.</text>
</comment>
<evidence type="ECO:0000313" key="4">
    <source>
        <dbReference type="EMBL" id="KAD3514993.1"/>
    </source>
</evidence>
<feature type="domain" description="PASTA" evidence="3">
    <location>
        <begin position="36"/>
        <end position="108"/>
    </location>
</feature>
<organism evidence="4 5">
    <name type="scientific">Arthrobacter yangruifuii</name>
    <dbReference type="NCBI Taxonomy" id="2606616"/>
    <lineage>
        <taxon>Bacteria</taxon>
        <taxon>Bacillati</taxon>
        <taxon>Actinomycetota</taxon>
        <taxon>Actinomycetes</taxon>
        <taxon>Micrococcales</taxon>
        <taxon>Micrococcaceae</taxon>
        <taxon>Arthrobacter</taxon>
    </lineage>
</organism>
<evidence type="ECO:0000259" key="3">
    <source>
        <dbReference type="PROSITE" id="PS51178"/>
    </source>
</evidence>
<dbReference type="PROSITE" id="PS51178">
    <property type="entry name" value="PASTA"/>
    <property type="match status" value="1"/>
</dbReference>
<dbReference type="AlphaFoldDB" id="A0A5N6MFJ4"/>
<keyword evidence="5" id="KW-1185">Reference proteome</keyword>
<proteinExistence type="predicted"/>
<keyword evidence="2" id="KW-0732">Signal</keyword>
<feature type="region of interest" description="Disordered" evidence="1">
    <location>
        <begin position="24"/>
        <end position="45"/>
    </location>
</feature>
<reference evidence="4 5" key="1">
    <citation type="submission" date="2019-08" db="EMBL/GenBank/DDBJ databases">
        <title>Arthrobacter sp. nov., isolated from plateau pika and Tibetan wild ass.</title>
        <authorList>
            <person name="Ge Y."/>
        </authorList>
    </citation>
    <scope>NUCLEOTIDE SEQUENCE [LARGE SCALE GENOMIC DNA]</scope>
    <source>
        <strain evidence="4 5">785</strain>
    </source>
</reference>
<feature type="signal peptide" evidence="2">
    <location>
        <begin position="1"/>
        <end position="23"/>
    </location>
</feature>